<keyword evidence="1" id="KW-1133">Transmembrane helix</keyword>
<feature type="transmembrane region" description="Helical" evidence="1">
    <location>
        <begin position="208"/>
        <end position="230"/>
    </location>
</feature>
<evidence type="ECO:0000313" key="2">
    <source>
        <dbReference type="EMBL" id="SDO59051.1"/>
    </source>
</evidence>
<reference evidence="3" key="1">
    <citation type="submission" date="2016-10" db="EMBL/GenBank/DDBJ databases">
        <authorList>
            <person name="Varghese N."/>
            <person name="Submissions S."/>
        </authorList>
    </citation>
    <scope>NUCLEOTIDE SEQUENCE [LARGE SCALE GENOMIC DNA]</scope>
    <source>
        <strain evidence="3">CGMCC 4.6609</strain>
    </source>
</reference>
<name>A0A1H0KTE7_9PSEU</name>
<dbReference type="Proteomes" id="UP000199691">
    <property type="component" value="Unassembled WGS sequence"/>
</dbReference>
<dbReference type="AlphaFoldDB" id="A0A1H0KTE7"/>
<evidence type="ECO:0000256" key="1">
    <source>
        <dbReference type="SAM" id="Phobius"/>
    </source>
</evidence>
<accession>A0A1H0KTE7</accession>
<evidence type="ECO:0000313" key="3">
    <source>
        <dbReference type="Proteomes" id="UP000199691"/>
    </source>
</evidence>
<organism evidence="2 3">
    <name type="scientific">Lentzea jiangxiensis</name>
    <dbReference type="NCBI Taxonomy" id="641025"/>
    <lineage>
        <taxon>Bacteria</taxon>
        <taxon>Bacillati</taxon>
        <taxon>Actinomycetota</taxon>
        <taxon>Actinomycetes</taxon>
        <taxon>Pseudonocardiales</taxon>
        <taxon>Pseudonocardiaceae</taxon>
        <taxon>Lentzea</taxon>
    </lineage>
</organism>
<keyword evidence="1" id="KW-0472">Membrane</keyword>
<feature type="transmembrane region" description="Helical" evidence="1">
    <location>
        <begin position="106"/>
        <end position="126"/>
    </location>
</feature>
<dbReference type="InterPro" id="IPR018750">
    <property type="entry name" value="DUF2306_membrane"/>
</dbReference>
<keyword evidence="3" id="KW-1185">Reference proteome</keyword>
<protein>
    <submittedName>
        <fullName evidence="2">Predicted membrane protein</fullName>
    </submittedName>
</protein>
<feature type="transmembrane region" description="Helical" evidence="1">
    <location>
        <begin position="28"/>
        <end position="46"/>
    </location>
</feature>
<feature type="transmembrane region" description="Helical" evidence="1">
    <location>
        <begin position="169"/>
        <end position="196"/>
    </location>
</feature>
<proteinExistence type="predicted"/>
<keyword evidence="1" id="KW-0812">Transmembrane</keyword>
<dbReference type="EMBL" id="FNIX01000003">
    <property type="protein sequence ID" value="SDO59051.1"/>
    <property type="molecule type" value="Genomic_DNA"/>
</dbReference>
<feature type="transmembrane region" description="Helical" evidence="1">
    <location>
        <begin position="138"/>
        <end position="157"/>
    </location>
</feature>
<feature type="transmembrane region" description="Helical" evidence="1">
    <location>
        <begin position="66"/>
        <end position="85"/>
    </location>
</feature>
<sequence length="245" mass="27251">MTDQLAPISGRAPAATPRAASRPVWRNPWWMALVALVVAFLVYALPPYLDLDPAKSLSPIVEGSSIHYPLLVLHIVAGTLGLLTACLQMSSWVRGRYPRLHRTSGIIYIFGGALPVAVSTPVLLLFSGEIAAGPGRVGRFVLGLLLLLSTVVAYRMARRHRYADHRRYMIYSFALIMDGVGTRLVLFLLGIVPVFGVQLPWTARIDQALLFEMVGWCVWVFNLLVAQWWIERTKHRKVLPANVKG</sequence>
<gene>
    <name evidence="2" type="ORF">SAMN05421507_10356</name>
</gene>
<dbReference type="STRING" id="641025.SAMN05421507_10356"/>
<dbReference type="Pfam" id="PF10067">
    <property type="entry name" value="DUF2306"/>
    <property type="match status" value="1"/>
</dbReference>